<gene>
    <name evidence="1" type="ORF">QFC21_001445</name>
</gene>
<sequence>MASKSSIFRNLWRQVAASATRPHVAIRGSALATGIVVAYYLHDRQLKIPERLTVHADSERTSPILDLSKAKDAFVVDPATSISFPQSLKTLALPGSSLSLVGLGVRTVSFLRVKVYSAGFYLEEQTLQSLSKQSEWKSFTADRLAKVGSPEGGELAGEELMEKLLSQPINCAIRIVPTRNTDFGHLRDGFTRALLARQKRAVQDGKLKPEDEERIGASIQRFKSFFPSSSVPKGKELLLVKTAQNSLAVEFEGKTLGTLQDAWVATEMMVAYFANKNVISAPLKEDVARNLESTIRG</sequence>
<accession>A0ACC2W3J6</accession>
<reference evidence="1" key="1">
    <citation type="submission" date="2023-04" db="EMBL/GenBank/DDBJ databases">
        <title>Draft Genome sequencing of Naganishia species isolated from polar environments using Oxford Nanopore Technology.</title>
        <authorList>
            <person name="Leo P."/>
            <person name="Venkateswaran K."/>
        </authorList>
    </citation>
    <scope>NUCLEOTIDE SEQUENCE</scope>
    <source>
        <strain evidence="1">MNA-CCFEE 5423</strain>
    </source>
</reference>
<dbReference type="Proteomes" id="UP001227268">
    <property type="component" value="Unassembled WGS sequence"/>
</dbReference>
<organism evidence="1 2">
    <name type="scientific">Naganishia friedmannii</name>
    <dbReference type="NCBI Taxonomy" id="89922"/>
    <lineage>
        <taxon>Eukaryota</taxon>
        <taxon>Fungi</taxon>
        <taxon>Dikarya</taxon>
        <taxon>Basidiomycota</taxon>
        <taxon>Agaricomycotina</taxon>
        <taxon>Tremellomycetes</taxon>
        <taxon>Filobasidiales</taxon>
        <taxon>Filobasidiaceae</taxon>
        <taxon>Naganishia</taxon>
    </lineage>
</organism>
<comment type="caution">
    <text evidence="1">The sequence shown here is derived from an EMBL/GenBank/DDBJ whole genome shotgun (WGS) entry which is preliminary data.</text>
</comment>
<protein>
    <submittedName>
        <fullName evidence="1">Uncharacterized protein</fullName>
    </submittedName>
</protein>
<evidence type="ECO:0000313" key="1">
    <source>
        <dbReference type="EMBL" id="KAJ9106300.1"/>
    </source>
</evidence>
<evidence type="ECO:0000313" key="2">
    <source>
        <dbReference type="Proteomes" id="UP001227268"/>
    </source>
</evidence>
<dbReference type="EMBL" id="JASBWT010000003">
    <property type="protein sequence ID" value="KAJ9106300.1"/>
    <property type="molecule type" value="Genomic_DNA"/>
</dbReference>
<proteinExistence type="predicted"/>
<keyword evidence="2" id="KW-1185">Reference proteome</keyword>
<name>A0ACC2W3J6_9TREE</name>